<evidence type="ECO:0000256" key="4">
    <source>
        <dbReference type="PROSITE-ProRule" id="PRU00703"/>
    </source>
</evidence>
<keyword evidence="2" id="KW-0677">Repeat</keyword>
<evidence type="ECO:0000256" key="2">
    <source>
        <dbReference type="ARBA" id="ARBA00022737"/>
    </source>
</evidence>
<evidence type="ECO:0000256" key="1">
    <source>
        <dbReference type="ARBA" id="ARBA00006446"/>
    </source>
</evidence>
<dbReference type="SUPFAM" id="SSF54631">
    <property type="entry name" value="CBS-domain pair"/>
    <property type="match status" value="1"/>
</dbReference>
<dbReference type="Pfam" id="PF03471">
    <property type="entry name" value="CorC_HlyC"/>
    <property type="match status" value="1"/>
</dbReference>
<reference evidence="7 8" key="1">
    <citation type="submission" date="2018-07" db="EMBL/GenBank/DDBJ databases">
        <title>Rhodosalinus sp. strain E84T genomic sequence and assembly.</title>
        <authorList>
            <person name="Liu Z.-W."/>
            <person name="Lu D.-C."/>
        </authorList>
    </citation>
    <scope>NUCLEOTIDE SEQUENCE [LARGE SCALE GENOMIC DNA]</scope>
    <source>
        <strain evidence="7 8">E84</strain>
    </source>
</reference>
<dbReference type="SMART" id="SM01091">
    <property type="entry name" value="CorC_HlyC"/>
    <property type="match status" value="1"/>
</dbReference>
<proteinExistence type="inferred from homology"/>
<feature type="compositionally biased region" description="Low complexity" evidence="5">
    <location>
        <begin position="1"/>
        <end position="13"/>
    </location>
</feature>
<dbReference type="InterPro" id="IPR005170">
    <property type="entry name" value="Transptr-assoc_dom"/>
</dbReference>
<dbReference type="EMBL" id="QNTQ01000011">
    <property type="protein sequence ID" value="RBI84317.1"/>
    <property type="molecule type" value="Genomic_DNA"/>
</dbReference>
<dbReference type="AlphaFoldDB" id="A0A365U6T5"/>
<dbReference type="Gene3D" id="3.10.580.10">
    <property type="entry name" value="CBS-domain"/>
    <property type="match status" value="1"/>
</dbReference>
<dbReference type="SUPFAM" id="SSF56176">
    <property type="entry name" value="FAD-binding/transporter-associated domain-like"/>
    <property type="match status" value="1"/>
</dbReference>
<dbReference type="GO" id="GO:0050660">
    <property type="term" value="F:flavin adenine dinucleotide binding"/>
    <property type="evidence" value="ECO:0007669"/>
    <property type="project" value="InterPro"/>
</dbReference>
<dbReference type="OrthoDB" id="9797674at2"/>
<evidence type="ECO:0000259" key="6">
    <source>
        <dbReference type="PROSITE" id="PS51371"/>
    </source>
</evidence>
<accession>A0A365U6T5</accession>
<sequence>MDGSDDSSSAAQGAREDSPHQGDGGLWRRLLDVLSPAAGEEDGAEAHANGTPAERPQKHGLINLRRLRVEDVAIPKAEIVAIPDTISRDELVQVFRESGLTRLPVYHGTLDTPVGMLHLKDFALRHGFNGDGQTVDLEALLRPLLYVPPSMPIGVLLTKMQTERRHMALVIDEYGGVDGLLTIEDLIEQVVGEIEDEHDTDEDSLWVREKAGCYLAQARTPVEEFEQELGISLSEAEEIDPEEVDTLGGLVFMLSGRVPARGEVVQHPAGVEFEVVDADPRRIKRLRVRVPSPSDA</sequence>
<gene>
    <name evidence="7" type="ORF">DRV85_12810</name>
</gene>
<comment type="similarity">
    <text evidence="1">Belongs to the UPF0053 family. Hemolysin C subfamily.</text>
</comment>
<protein>
    <submittedName>
        <fullName evidence="7">Magnesium/cobalt efflux protein</fullName>
    </submittedName>
</protein>
<feature type="domain" description="CBS" evidence="6">
    <location>
        <begin position="140"/>
        <end position="197"/>
    </location>
</feature>
<evidence type="ECO:0000256" key="5">
    <source>
        <dbReference type="SAM" id="MobiDB-lite"/>
    </source>
</evidence>
<dbReference type="Pfam" id="PF00571">
    <property type="entry name" value="CBS"/>
    <property type="match status" value="2"/>
</dbReference>
<name>A0A365U6T5_9RHOB</name>
<evidence type="ECO:0000313" key="7">
    <source>
        <dbReference type="EMBL" id="RBI84317.1"/>
    </source>
</evidence>
<dbReference type="InterPro" id="IPR046342">
    <property type="entry name" value="CBS_dom_sf"/>
</dbReference>
<dbReference type="PROSITE" id="PS51371">
    <property type="entry name" value="CBS"/>
    <property type="match status" value="2"/>
</dbReference>
<dbReference type="SMART" id="SM00116">
    <property type="entry name" value="CBS"/>
    <property type="match status" value="2"/>
</dbReference>
<dbReference type="FunFam" id="3.10.580.10:FF:000002">
    <property type="entry name" value="Magnesium/cobalt efflux protein CorC"/>
    <property type="match status" value="1"/>
</dbReference>
<dbReference type="Proteomes" id="UP000253370">
    <property type="component" value="Unassembled WGS sequence"/>
</dbReference>
<evidence type="ECO:0000313" key="8">
    <source>
        <dbReference type="Proteomes" id="UP000253370"/>
    </source>
</evidence>
<evidence type="ECO:0000256" key="3">
    <source>
        <dbReference type="ARBA" id="ARBA00023122"/>
    </source>
</evidence>
<dbReference type="InterPro" id="IPR044751">
    <property type="entry name" value="Ion_transp-like_CBS"/>
</dbReference>
<dbReference type="InterPro" id="IPR000644">
    <property type="entry name" value="CBS_dom"/>
</dbReference>
<keyword evidence="3 4" id="KW-0129">CBS domain</keyword>
<dbReference type="CDD" id="cd04590">
    <property type="entry name" value="CBS_pair_CorC_HlyC_assoc"/>
    <property type="match status" value="1"/>
</dbReference>
<feature type="region of interest" description="Disordered" evidence="5">
    <location>
        <begin position="1"/>
        <end position="26"/>
    </location>
</feature>
<organism evidence="7 8">
    <name type="scientific">Rhodosalinus halophilus</name>
    <dbReference type="NCBI Taxonomy" id="2259333"/>
    <lineage>
        <taxon>Bacteria</taxon>
        <taxon>Pseudomonadati</taxon>
        <taxon>Pseudomonadota</taxon>
        <taxon>Alphaproteobacteria</taxon>
        <taxon>Rhodobacterales</taxon>
        <taxon>Paracoccaceae</taxon>
        <taxon>Rhodosalinus</taxon>
    </lineage>
</organism>
<dbReference type="GO" id="GO:0005886">
    <property type="term" value="C:plasma membrane"/>
    <property type="evidence" value="ECO:0007669"/>
    <property type="project" value="TreeGrafter"/>
</dbReference>
<dbReference type="InterPro" id="IPR036318">
    <property type="entry name" value="FAD-bd_PCMH-like_sf"/>
</dbReference>
<dbReference type="PANTHER" id="PTHR22777">
    <property type="entry name" value="HEMOLYSIN-RELATED"/>
    <property type="match status" value="1"/>
</dbReference>
<feature type="region of interest" description="Disordered" evidence="5">
    <location>
        <begin position="40"/>
        <end position="59"/>
    </location>
</feature>
<dbReference type="PANTHER" id="PTHR22777:SF27">
    <property type="entry name" value="MAGNESIUM AND COBALT EFFLUX PROTEIN CORC"/>
    <property type="match status" value="1"/>
</dbReference>
<keyword evidence="8" id="KW-1185">Reference proteome</keyword>
<dbReference type="InterPro" id="IPR016169">
    <property type="entry name" value="FAD-bd_PCMH_sub2"/>
</dbReference>
<feature type="domain" description="CBS" evidence="6">
    <location>
        <begin position="73"/>
        <end position="134"/>
    </location>
</feature>
<dbReference type="Gene3D" id="3.30.465.10">
    <property type="match status" value="1"/>
</dbReference>
<comment type="caution">
    <text evidence="7">The sequence shown here is derived from an EMBL/GenBank/DDBJ whole genome shotgun (WGS) entry which is preliminary data.</text>
</comment>
<dbReference type="RefSeq" id="WP_113289873.1">
    <property type="nucleotide sequence ID" value="NZ_QNTQ01000011.1"/>
</dbReference>